<sequence>MSEKEKIVLTSAPPPVHSIAVVFIMTIVFVGLFPSMESVDRVATVDTFTRRVFPDLITVEQMAYIRLAIAGVIWATSFHTMCLSPGWIQTTNYLKGTRLLRAPNTLYGIKTMFPFTSWAWNMLGVSFTLSGYIALKQEASPLLLRSALFFWEASAPFSFLVATVIRYAIWPGVLKGDGDTTNLKKLRNKLMHNANVMMSLTEAALLGGLPVHWKHVSIGPLVGVAYILFTWAMSTSWNDTSKVGPQFIYFFFDTTLPGYTPTIALLVLLLVLMLFFSFFAACDFLLGLVPFGVVGHALFALGLGSIMMRFRD</sequence>
<keyword evidence="3" id="KW-1185">Reference proteome</keyword>
<feature type="transmembrane region" description="Helical" evidence="1">
    <location>
        <begin position="218"/>
        <end position="238"/>
    </location>
</feature>
<feature type="transmembrane region" description="Helical" evidence="1">
    <location>
        <begin position="288"/>
        <end position="310"/>
    </location>
</feature>
<organism evidence="2 3">
    <name type="scientific">Fistulifera solaris</name>
    <name type="common">Oleaginous diatom</name>
    <dbReference type="NCBI Taxonomy" id="1519565"/>
    <lineage>
        <taxon>Eukaryota</taxon>
        <taxon>Sar</taxon>
        <taxon>Stramenopiles</taxon>
        <taxon>Ochrophyta</taxon>
        <taxon>Bacillariophyta</taxon>
        <taxon>Bacillariophyceae</taxon>
        <taxon>Bacillariophycidae</taxon>
        <taxon>Naviculales</taxon>
        <taxon>Naviculaceae</taxon>
        <taxon>Fistulifera</taxon>
    </lineage>
</organism>
<keyword evidence="1" id="KW-0472">Membrane</keyword>
<feature type="transmembrane region" description="Helical" evidence="1">
    <location>
        <begin position="147"/>
        <end position="170"/>
    </location>
</feature>
<feature type="transmembrane region" description="Helical" evidence="1">
    <location>
        <begin position="15"/>
        <end position="33"/>
    </location>
</feature>
<feature type="transmembrane region" description="Helical" evidence="1">
    <location>
        <begin position="67"/>
        <end position="88"/>
    </location>
</feature>
<dbReference type="EMBL" id="BDSP01000013">
    <property type="protein sequence ID" value="GAX09766.1"/>
    <property type="molecule type" value="Genomic_DNA"/>
</dbReference>
<keyword evidence="1" id="KW-1133">Transmembrane helix</keyword>
<protein>
    <submittedName>
        <fullName evidence="2">Uncharacterized protein</fullName>
    </submittedName>
</protein>
<reference evidence="2 3" key="1">
    <citation type="journal article" date="2015" name="Plant Cell">
        <title>Oil accumulation by the oleaginous diatom Fistulifera solaris as revealed by the genome and transcriptome.</title>
        <authorList>
            <person name="Tanaka T."/>
            <person name="Maeda Y."/>
            <person name="Veluchamy A."/>
            <person name="Tanaka M."/>
            <person name="Abida H."/>
            <person name="Marechal E."/>
            <person name="Bowler C."/>
            <person name="Muto M."/>
            <person name="Sunaga Y."/>
            <person name="Tanaka M."/>
            <person name="Yoshino T."/>
            <person name="Taniguchi T."/>
            <person name="Fukuda Y."/>
            <person name="Nemoto M."/>
            <person name="Matsumoto M."/>
            <person name="Wong P.S."/>
            <person name="Aburatani S."/>
            <person name="Fujibuchi W."/>
        </authorList>
    </citation>
    <scope>NUCLEOTIDE SEQUENCE [LARGE SCALE GENOMIC DNA]</scope>
    <source>
        <strain evidence="2 3">JPCC DA0580</strain>
    </source>
</reference>
<evidence type="ECO:0000313" key="2">
    <source>
        <dbReference type="EMBL" id="GAX09766.1"/>
    </source>
</evidence>
<comment type="caution">
    <text evidence="2">The sequence shown here is derived from an EMBL/GenBank/DDBJ whole genome shotgun (WGS) entry which is preliminary data.</text>
</comment>
<accession>A0A1Z5J747</accession>
<dbReference type="AlphaFoldDB" id="A0A1Z5J747"/>
<name>A0A1Z5J747_FISSO</name>
<gene>
    <name evidence="2" type="ORF">FisN_11Lh260</name>
</gene>
<dbReference type="Proteomes" id="UP000198406">
    <property type="component" value="Unassembled WGS sequence"/>
</dbReference>
<dbReference type="OrthoDB" id="43188at2759"/>
<evidence type="ECO:0000313" key="3">
    <source>
        <dbReference type="Proteomes" id="UP000198406"/>
    </source>
</evidence>
<feature type="transmembrane region" description="Helical" evidence="1">
    <location>
        <begin position="190"/>
        <end position="211"/>
    </location>
</feature>
<feature type="transmembrane region" description="Helical" evidence="1">
    <location>
        <begin position="118"/>
        <end position="135"/>
    </location>
</feature>
<proteinExistence type="predicted"/>
<keyword evidence="1" id="KW-0812">Transmembrane</keyword>
<evidence type="ECO:0000256" key="1">
    <source>
        <dbReference type="SAM" id="Phobius"/>
    </source>
</evidence>
<feature type="transmembrane region" description="Helical" evidence="1">
    <location>
        <begin position="258"/>
        <end position="281"/>
    </location>
</feature>
<dbReference type="InParanoid" id="A0A1Z5J747"/>